<dbReference type="STRING" id="357278.IV61_GL001001"/>
<proteinExistence type="predicted"/>
<evidence type="ECO:0008006" key="4">
    <source>
        <dbReference type="Google" id="ProtNLM"/>
    </source>
</evidence>
<accession>A0A0R1GQG6</accession>
<comment type="caution">
    <text evidence="2">The sequence shown here is derived from an EMBL/GenBank/DDBJ whole genome shotgun (WGS) entry which is preliminary data.</text>
</comment>
<keyword evidence="1" id="KW-0732">Signal</keyword>
<dbReference type="OrthoDB" id="2306834at2"/>
<evidence type="ECO:0000313" key="3">
    <source>
        <dbReference type="Proteomes" id="UP000051176"/>
    </source>
</evidence>
<protein>
    <recommendedName>
        <fullName evidence="4">WxL domain-containing protein</fullName>
    </recommendedName>
</protein>
<dbReference type="eggNOG" id="COG4886">
    <property type="taxonomic scope" value="Bacteria"/>
</dbReference>
<feature type="chain" id="PRO_5006404689" description="WxL domain-containing protein" evidence="1">
    <location>
        <begin position="26"/>
        <end position="706"/>
    </location>
</feature>
<organism evidence="2 3">
    <name type="scientific">Levilactobacillus parabrevis ATCC 53295</name>
    <dbReference type="NCBI Taxonomy" id="1267003"/>
    <lineage>
        <taxon>Bacteria</taxon>
        <taxon>Bacillati</taxon>
        <taxon>Bacillota</taxon>
        <taxon>Bacilli</taxon>
        <taxon>Lactobacillales</taxon>
        <taxon>Lactobacillaceae</taxon>
        <taxon>Levilactobacillus</taxon>
    </lineage>
</organism>
<name>A0A0R1GQG6_9LACO</name>
<dbReference type="AlphaFoldDB" id="A0A0R1GQG6"/>
<dbReference type="InterPro" id="IPR013320">
    <property type="entry name" value="ConA-like_dom_sf"/>
</dbReference>
<dbReference type="RefSeq" id="WP_020089695.1">
    <property type="nucleotide sequence ID" value="NZ_AZCZ01000025.1"/>
</dbReference>
<dbReference type="Gene3D" id="2.60.120.200">
    <property type="match status" value="1"/>
</dbReference>
<sequence length="706" mass="74742">MKLKTWLGVVFGLGAVVLGGGVAQADTDYDNALKSAPQGISLENIFTPGTTSNNQAAVVDTNTAGTQAAKVNNGKKQFGALWSTADNSFDLTKNETASMWLYFGNTGKKAADGMALVFQNDGAGLAASPGFGKTISGETLGVWGVDTDKKQSTADKLAASAIQNSWALEFDTHLNTSSNYSNAGDADSFDGKLKGPHLAHNYPGEASTYQMVKASQLLPYPASGYYATQTHAGAITGDYTLLSNGAWHHLTLDWDATTKQMTYTFNDKDPVTGNDQAGVSETADLDLKKIDPDNSGKIRWGFTGATGDSYENNLVVMEKVPGLVNAKAHTTLTDLQTNQTIDDGDVLKGTHQFRLDYQLDYRDGKQSWKDVAAKIQLPASLDYDQTATIRYQNGKTSSVDLAGMTDNQASFTLGEALSADNPTATISFTGAAADVKGPVTVDASAGSFTAVNGVVTTDTSVFTVNPTLELNLFSLSGSSVQLEPGESATFKGLIVIPEGVDLNNTDMTVHPTLNGTAQADFKLPAGDDNSSGRFNYSVAANQLKSGTNTLKLSVEDPYGNVSNTVTYTITVPGQLLFQQVSTKSSFEATTLTGASQKVKRTKDWQVEILDTREAGAEWSLQVAGTKFATAAGQELSGSLYYYDSDQKSPVTSTPMTVMSGTSSDQDDVTDVVGGWDDEAGLVLEVDGDAVQGEYSANITWTLNNVP</sequence>
<dbReference type="SUPFAM" id="SSF49899">
    <property type="entry name" value="Concanavalin A-like lectins/glucanases"/>
    <property type="match status" value="1"/>
</dbReference>
<dbReference type="PATRIC" id="fig|1267003.4.peg.1031"/>
<feature type="signal peptide" evidence="1">
    <location>
        <begin position="1"/>
        <end position="25"/>
    </location>
</feature>
<evidence type="ECO:0000256" key="1">
    <source>
        <dbReference type="SAM" id="SignalP"/>
    </source>
</evidence>
<keyword evidence="3" id="KW-1185">Reference proteome</keyword>
<reference evidence="2 3" key="1">
    <citation type="journal article" date="2015" name="Genome Announc.">
        <title>Expanding the biotechnology potential of lactobacilli through comparative genomics of 213 strains and associated genera.</title>
        <authorList>
            <person name="Sun Z."/>
            <person name="Harris H.M."/>
            <person name="McCann A."/>
            <person name="Guo C."/>
            <person name="Argimon S."/>
            <person name="Zhang W."/>
            <person name="Yang X."/>
            <person name="Jeffery I.B."/>
            <person name="Cooney J.C."/>
            <person name="Kagawa T.F."/>
            <person name="Liu W."/>
            <person name="Song Y."/>
            <person name="Salvetti E."/>
            <person name="Wrobel A."/>
            <person name="Rasinkangas P."/>
            <person name="Parkhill J."/>
            <person name="Rea M.C."/>
            <person name="O'Sullivan O."/>
            <person name="Ritari J."/>
            <person name="Douillard F.P."/>
            <person name="Paul Ross R."/>
            <person name="Yang R."/>
            <person name="Briner A.E."/>
            <person name="Felis G.E."/>
            <person name="de Vos W.M."/>
            <person name="Barrangou R."/>
            <person name="Klaenhammer T.R."/>
            <person name="Caufield P.W."/>
            <person name="Cui Y."/>
            <person name="Zhang H."/>
            <person name="O'Toole P.W."/>
        </authorList>
    </citation>
    <scope>NUCLEOTIDE SEQUENCE [LARGE SCALE GENOMIC DNA]</scope>
    <source>
        <strain evidence="2 3">ATCC 53295</strain>
    </source>
</reference>
<dbReference type="Proteomes" id="UP000051176">
    <property type="component" value="Unassembled WGS sequence"/>
</dbReference>
<gene>
    <name evidence="2" type="ORF">FD07_GL000971</name>
</gene>
<evidence type="ECO:0000313" key="2">
    <source>
        <dbReference type="EMBL" id="KRK36271.1"/>
    </source>
</evidence>
<dbReference type="EMBL" id="AZCZ01000025">
    <property type="protein sequence ID" value="KRK36271.1"/>
    <property type="molecule type" value="Genomic_DNA"/>
</dbReference>